<dbReference type="EMBL" id="QXTE01024828">
    <property type="protein sequence ID" value="TFJ94868.1"/>
    <property type="molecule type" value="Genomic_DNA"/>
</dbReference>
<evidence type="ECO:0000313" key="1">
    <source>
        <dbReference type="EMBL" id="TFJ94868.1"/>
    </source>
</evidence>
<dbReference type="AlphaFoldDB" id="A0A4D9DCN5"/>
<comment type="caution">
    <text evidence="1">The sequence shown here is derived from an EMBL/GenBank/DDBJ whole genome shotgun (WGS) entry which is preliminary data.</text>
</comment>
<keyword evidence="2" id="KW-1185">Reference proteome</keyword>
<gene>
    <name evidence="1" type="ORF">DR999_PMT23900</name>
</gene>
<proteinExistence type="predicted"/>
<protein>
    <submittedName>
        <fullName evidence="1">Triosephosphate isomerase</fullName>
    </submittedName>
</protein>
<dbReference type="Proteomes" id="UP000297703">
    <property type="component" value="Unassembled WGS sequence"/>
</dbReference>
<reference evidence="1 2" key="2">
    <citation type="submission" date="2019-04" db="EMBL/GenBank/DDBJ databases">
        <title>The genome sequence of big-headed turtle.</title>
        <authorList>
            <person name="Gong S."/>
        </authorList>
    </citation>
    <scope>NUCLEOTIDE SEQUENCE [LARGE SCALE GENOMIC DNA]</scope>
    <source>
        <strain evidence="1">DO16091913</strain>
        <tissue evidence="1">Muscle</tissue>
    </source>
</reference>
<accession>A0A4D9DCN5</accession>
<keyword evidence="1" id="KW-0413">Isomerase</keyword>
<name>A0A4D9DCN5_9SAUR</name>
<reference evidence="1 2" key="1">
    <citation type="submission" date="2019-04" db="EMBL/GenBank/DDBJ databases">
        <title>Draft genome of the big-headed turtle Platysternon megacephalum.</title>
        <authorList>
            <person name="Gong S."/>
        </authorList>
    </citation>
    <scope>NUCLEOTIDE SEQUENCE [LARGE SCALE GENOMIC DNA]</scope>
    <source>
        <strain evidence="1">DO16091913</strain>
        <tissue evidence="1">Muscle</tissue>
    </source>
</reference>
<organism evidence="1 2">
    <name type="scientific">Platysternon megacephalum</name>
    <name type="common">big-headed turtle</name>
    <dbReference type="NCBI Taxonomy" id="55544"/>
    <lineage>
        <taxon>Eukaryota</taxon>
        <taxon>Metazoa</taxon>
        <taxon>Chordata</taxon>
        <taxon>Craniata</taxon>
        <taxon>Vertebrata</taxon>
        <taxon>Euteleostomi</taxon>
        <taxon>Archelosauria</taxon>
        <taxon>Testudinata</taxon>
        <taxon>Testudines</taxon>
        <taxon>Cryptodira</taxon>
        <taxon>Durocryptodira</taxon>
        <taxon>Testudinoidea</taxon>
        <taxon>Platysternidae</taxon>
        <taxon>Platysternon</taxon>
    </lineage>
</organism>
<sequence>MTLVYPRAITVQDTALKGKQLTRKRFTQKPRLWRRSNARSSCPGLERNLLLVGRKIFIIIATARHKLIKMSHYLELNTLVLTKSTHMSLECIMATIEHTHVQRSQTQHLRTIYDGSLRHIQNVLTNCHIAGSRATLRGDMAAGVPSSWHLCAYSKKAC</sequence>
<evidence type="ECO:0000313" key="2">
    <source>
        <dbReference type="Proteomes" id="UP000297703"/>
    </source>
</evidence>
<dbReference type="GO" id="GO:0016853">
    <property type="term" value="F:isomerase activity"/>
    <property type="evidence" value="ECO:0007669"/>
    <property type="project" value="UniProtKB-KW"/>
</dbReference>